<comment type="pathway">
    <text evidence="2">Protein modification; protein glycosylation.</text>
</comment>
<protein>
    <submittedName>
        <fullName evidence="13">B4GALT2</fullName>
        <ecNumber evidence="13">2.4.1.-</ecNumber>
        <ecNumber evidence="13">2.4.1.22</ecNumber>
        <ecNumber evidence="13">2.4.1.38</ecNumber>
        <ecNumber evidence="13">2.4.1.90</ecNumber>
    </submittedName>
</protein>
<feature type="domain" description="Galactosyltransferase C-terminal" evidence="11">
    <location>
        <begin position="185"/>
        <end position="240"/>
    </location>
</feature>
<reference evidence="13" key="1">
    <citation type="submission" date="2021-02" db="EMBL/GenBank/DDBJ databases">
        <authorList>
            <person name="Bekaert M."/>
        </authorList>
    </citation>
    <scope>NUCLEOTIDE SEQUENCE</scope>
    <source>
        <strain evidence="13">IoA-00</strain>
    </source>
</reference>
<dbReference type="UniPathway" id="UPA00378"/>
<dbReference type="EC" id="2.4.1.90" evidence="13"/>
<keyword evidence="6" id="KW-0812">Transmembrane</keyword>
<evidence type="ECO:0000256" key="9">
    <source>
        <dbReference type="ARBA" id="ARBA00023136"/>
    </source>
</evidence>
<dbReference type="GO" id="GO:0003831">
    <property type="term" value="F:beta-N-acetylglucosaminylglycopeptide beta-1,4-galactosyltransferase activity"/>
    <property type="evidence" value="ECO:0007669"/>
    <property type="project" value="UniProtKB-EC"/>
</dbReference>
<dbReference type="GO" id="GO:0005975">
    <property type="term" value="P:carbohydrate metabolic process"/>
    <property type="evidence" value="ECO:0007669"/>
    <property type="project" value="InterPro"/>
</dbReference>
<keyword evidence="4 13" id="KW-0328">Glycosyltransferase</keyword>
<evidence type="ECO:0000256" key="1">
    <source>
        <dbReference type="ARBA" id="ARBA00004606"/>
    </source>
</evidence>
<dbReference type="GO" id="GO:0003945">
    <property type="term" value="F:N-acetyllactosamine synthase activity"/>
    <property type="evidence" value="ECO:0007669"/>
    <property type="project" value="UniProtKB-EC"/>
</dbReference>
<dbReference type="PANTHER" id="PTHR19300">
    <property type="entry name" value="BETA-1,4-GALACTOSYLTRANSFERASE"/>
    <property type="match status" value="1"/>
</dbReference>
<evidence type="ECO:0000259" key="11">
    <source>
        <dbReference type="Pfam" id="PF02709"/>
    </source>
</evidence>
<dbReference type="Proteomes" id="UP000675881">
    <property type="component" value="Chromosome 4"/>
</dbReference>
<dbReference type="GO" id="GO:0016020">
    <property type="term" value="C:membrane"/>
    <property type="evidence" value="ECO:0007669"/>
    <property type="project" value="UniProtKB-SubCell"/>
</dbReference>
<evidence type="ECO:0000256" key="10">
    <source>
        <dbReference type="ARBA" id="ARBA00023180"/>
    </source>
</evidence>
<evidence type="ECO:0000256" key="5">
    <source>
        <dbReference type="ARBA" id="ARBA00022679"/>
    </source>
</evidence>
<accession>A0A7R8CRY4</accession>
<feature type="domain" description="Galactosyltransferase N-terminal" evidence="12">
    <location>
        <begin position="43"/>
        <end position="167"/>
    </location>
</feature>
<dbReference type="EC" id="2.4.1.22" evidence="13"/>
<name>A0A7R8CRY4_LEPSM</name>
<dbReference type="EMBL" id="HG994583">
    <property type="protein sequence ID" value="CAF2911648.1"/>
    <property type="molecule type" value="Genomic_DNA"/>
</dbReference>
<organism evidence="13 14">
    <name type="scientific">Lepeophtheirus salmonis</name>
    <name type="common">Salmon louse</name>
    <name type="synonym">Caligus salmonis</name>
    <dbReference type="NCBI Taxonomy" id="72036"/>
    <lineage>
        <taxon>Eukaryota</taxon>
        <taxon>Metazoa</taxon>
        <taxon>Ecdysozoa</taxon>
        <taxon>Arthropoda</taxon>
        <taxon>Crustacea</taxon>
        <taxon>Multicrustacea</taxon>
        <taxon>Hexanauplia</taxon>
        <taxon>Copepoda</taxon>
        <taxon>Siphonostomatoida</taxon>
        <taxon>Caligidae</taxon>
        <taxon>Lepeophtheirus</taxon>
    </lineage>
</organism>
<dbReference type="Pfam" id="PF02709">
    <property type="entry name" value="Glyco_transf_7C"/>
    <property type="match status" value="1"/>
</dbReference>
<keyword evidence="14" id="KW-1185">Reference proteome</keyword>
<dbReference type="InterPro" id="IPR027995">
    <property type="entry name" value="Galactosyl_T_N"/>
</dbReference>
<evidence type="ECO:0000256" key="2">
    <source>
        <dbReference type="ARBA" id="ARBA00004922"/>
    </source>
</evidence>
<dbReference type="Pfam" id="PF13733">
    <property type="entry name" value="Glyco_transf_7N"/>
    <property type="match status" value="1"/>
</dbReference>
<evidence type="ECO:0000256" key="3">
    <source>
        <dbReference type="ARBA" id="ARBA00005735"/>
    </source>
</evidence>
<evidence type="ECO:0000313" key="13">
    <source>
        <dbReference type="EMBL" id="CAF2911648.1"/>
    </source>
</evidence>
<dbReference type="PRINTS" id="PR02050">
    <property type="entry name" value="B14GALTRFASE"/>
</dbReference>
<dbReference type="SUPFAM" id="SSF53448">
    <property type="entry name" value="Nucleotide-diphospho-sugar transferases"/>
    <property type="match status" value="1"/>
</dbReference>
<keyword evidence="7" id="KW-0735">Signal-anchor</keyword>
<dbReference type="EC" id="2.4.1.38" evidence="13"/>
<dbReference type="AlphaFoldDB" id="A0A7R8CRY4"/>
<evidence type="ECO:0000256" key="8">
    <source>
        <dbReference type="ARBA" id="ARBA00022989"/>
    </source>
</evidence>
<proteinExistence type="inferred from homology"/>
<sequence>MLLKTTTCCKNSFEMNKSLKIFITVSILSILDFVHSWKLIISCGQVSFKLIGDLEIPPLPDVSNIMEYVHRENLHVQKGGRFTPRICNSSIVPRSSTAILVPFRDREEHLDLSIKYTSLCKKETIRLIEESYLILDLWKAMNEKNWSCIIFHDVDYLPLNDENMYTCWDNPREMVAAGSVWNYVYGAPYKNFFGAVSSIKPHQFREVNGFYNDYYGWGAEDDDLSRRIQFHHMKIDILDQKNRLKNWKI</sequence>
<keyword evidence="8" id="KW-1133">Transmembrane helix</keyword>
<comment type="similarity">
    <text evidence="3">Belongs to the glycosyltransferase 7 family.</text>
</comment>
<gene>
    <name evidence="13" type="ORF">LSAA_8978</name>
</gene>
<keyword evidence="5 13" id="KW-0808">Transferase</keyword>
<evidence type="ECO:0000256" key="6">
    <source>
        <dbReference type="ARBA" id="ARBA00022692"/>
    </source>
</evidence>
<evidence type="ECO:0000256" key="4">
    <source>
        <dbReference type="ARBA" id="ARBA00022676"/>
    </source>
</evidence>
<dbReference type="InterPro" id="IPR027791">
    <property type="entry name" value="Galactosyl_T_C"/>
</dbReference>
<dbReference type="GO" id="GO:0005794">
    <property type="term" value="C:Golgi apparatus"/>
    <property type="evidence" value="ECO:0007669"/>
    <property type="project" value="TreeGrafter"/>
</dbReference>
<evidence type="ECO:0000259" key="12">
    <source>
        <dbReference type="Pfam" id="PF13733"/>
    </source>
</evidence>
<dbReference type="OrthoDB" id="10038994at2759"/>
<dbReference type="EC" id="2.4.1.-" evidence="13"/>
<dbReference type="Gene3D" id="3.90.550.10">
    <property type="entry name" value="Spore Coat Polysaccharide Biosynthesis Protein SpsA, Chain A"/>
    <property type="match status" value="2"/>
</dbReference>
<dbReference type="InterPro" id="IPR029044">
    <property type="entry name" value="Nucleotide-diphossugar_trans"/>
</dbReference>
<dbReference type="PANTHER" id="PTHR19300:SF57">
    <property type="entry name" value="BETA-1,4-N-ACETYLGALACTOSAMINYLTRANSFERASE"/>
    <property type="match status" value="1"/>
</dbReference>
<dbReference type="InterPro" id="IPR003859">
    <property type="entry name" value="Galactosyl_T"/>
</dbReference>
<comment type="subcellular location">
    <subcellularLocation>
        <location evidence="1">Membrane</location>
        <topology evidence="1">Single-pass type II membrane protein</topology>
    </subcellularLocation>
</comment>
<keyword evidence="10" id="KW-0325">Glycoprotein</keyword>
<evidence type="ECO:0000256" key="7">
    <source>
        <dbReference type="ARBA" id="ARBA00022968"/>
    </source>
</evidence>
<evidence type="ECO:0000313" key="14">
    <source>
        <dbReference type="Proteomes" id="UP000675881"/>
    </source>
</evidence>
<dbReference type="GO" id="GO:0004461">
    <property type="term" value="F:lactose synthase activity"/>
    <property type="evidence" value="ECO:0007669"/>
    <property type="project" value="UniProtKB-EC"/>
</dbReference>
<keyword evidence="9" id="KW-0472">Membrane</keyword>